<keyword evidence="11 16" id="KW-0585">Phenylalanine catabolism</keyword>
<feature type="binding site" evidence="14">
    <location>
        <position position="138"/>
    </location>
    <ligand>
        <name>substrate</name>
    </ligand>
</feature>
<evidence type="ECO:0000256" key="2">
    <source>
        <dbReference type="ARBA" id="ARBA00004782"/>
    </source>
</evidence>
<feature type="active site" description="Proton acceptor" evidence="13">
    <location>
        <position position="143"/>
    </location>
</feature>
<keyword evidence="20" id="KW-1185">Reference proteome</keyword>
<dbReference type="Pfam" id="PF09298">
    <property type="entry name" value="FAA_hydrolase_N"/>
    <property type="match status" value="1"/>
</dbReference>
<feature type="binding site" evidence="15">
    <location>
        <position position="213"/>
    </location>
    <ligand>
        <name>Ca(2+)</name>
        <dbReference type="ChEBI" id="CHEBI:29108"/>
    </ligand>
</feature>
<dbReference type="FunFam" id="3.90.850.10:FF:000004">
    <property type="entry name" value="Fumarylacetoacetase"/>
    <property type="match status" value="1"/>
</dbReference>
<feature type="binding site" evidence="15">
    <location>
        <position position="211"/>
    </location>
    <ligand>
        <name>Ca(2+)</name>
        <dbReference type="ChEBI" id="CHEBI:29108"/>
    </ligand>
</feature>
<evidence type="ECO:0000256" key="12">
    <source>
        <dbReference type="ARBA" id="ARBA00031740"/>
    </source>
</evidence>
<dbReference type="Gene3D" id="3.90.850.10">
    <property type="entry name" value="Fumarylacetoacetase-like, C-terminal domain"/>
    <property type="match status" value="1"/>
</dbReference>
<name>A0AAV8UUI0_9RHOD</name>
<dbReference type="InterPro" id="IPR011234">
    <property type="entry name" value="Fumarylacetoacetase-like_C"/>
</dbReference>
<dbReference type="PANTHER" id="PTHR43069">
    <property type="entry name" value="FUMARYLACETOACETASE"/>
    <property type="match status" value="1"/>
</dbReference>
<keyword evidence="7 16" id="KW-0378">Hydrolase</keyword>
<dbReference type="Proteomes" id="UP001157974">
    <property type="component" value="Unassembled WGS sequence"/>
</dbReference>
<keyword evidence="6 15" id="KW-0479">Metal-binding</keyword>
<reference evidence="19 20" key="1">
    <citation type="journal article" date="2023" name="Nat. Commun.">
        <title>Origin of minicircular mitochondrial genomes in red algae.</title>
        <authorList>
            <person name="Lee Y."/>
            <person name="Cho C.H."/>
            <person name="Lee Y.M."/>
            <person name="Park S.I."/>
            <person name="Yang J.H."/>
            <person name="West J.A."/>
            <person name="Bhattacharya D."/>
            <person name="Yoon H.S."/>
        </authorList>
    </citation>
    <scope>NUCLEOTIDE SEQUENCE [LARGE SCALE GENOMIC DNA]</scope>
    <source>
        <strain evidence="19 20">CCMP1338</strain>
        <tissue evidence="19">Whole cell</tissue>
    </source>
</reference>
<evidence type="ECO:0000256" key="7">
    <source>
        <dbReference type="ARBA" id="ARBA00022801"/>
    </source>
</evidence>
<evidence type="ECO:0000256" key="1">
    <source>
        <dbReference type="ARBA" id="ARBA00000353"/>
    </source>
</evidence>
<dbReference type="Gene3D" id="2.30.30.230">
    <property type="entry name" value="Fumarylacetoacetase, N-terminal domain"/>
    <property type="match status" value="1"/>
</dbReference>
<keyword evidence="8 15" id="KW-0106">Calcium</keyword>
<organism evidence="19 20">
    <name type="scientific">Rhodosorus marinus</name>
    <dbReference type="NCBI Taxonomy" id="101924"/>
    <lineage>
        <taxon>Eukaryota</taxon>
        <taxon>Rhodophyta</taxon>
        <taxon>Stylonematophyceae</taxon>
        <taxon>Stylonematales</taxon>
        <taxon>Stylonemataceae</taxon>
        <taxon>Rhodosorus</taxon>
    </lineage>
</organism>
<evidence type="ECO:0000256" key="6">
    <source>
        <dbReference type="ARBA" id="ARBA00022723"/>
    </source>
</evidence>
<evidence type="ECO:0000256" key="16">
    <source>
        <dbReference type="RuleBase" id="RU366008"/>
    </source>
</evidence>
<comment type="pathway">
    <text evidence="2 16">Amino-acid degradation; L-phenylalanine degradation; acetoacetate and fumarate from L-phenylalanine: step 6/6.</text>
</comment>
<evidence type="ECO:0000256" key="13">
    <source>
        <dbReference type="PIRSR" id="PIRSR605959-1"/>
    </source>
</evidence>
<comment type="similarity">
    <text evidence="3 16">Belongs to the FAH family.</text>
</comment>
<dbReference type="PANTHER" id="PTHR43069:SF2">
    <property type="entry name" value="FUMARYLACETOACETASE"/>
    <property type="match status" value="1"/>
</dbReference>
<evidence type="ECO:0000256" key="9">
    <source>
        <dbReference type="ARBA" id="ARBA00022842"/>
    </source>
</evidence>
<feature type="binding site" evidence="14">
    <location>
        <position position="363"/>
    </location>
    <ligand>
        <name>substrate</name>
    </ligand>
</feature>
<evidence type="ECO:0000256" key="5">
    <source>
        <dbReference type="ARBA" id="ARBA00014741"/>
    </source>
</evidence>
<dbReference type="SUPFAM" id="SSF63433">
    <property type="entry name" value="Fumarylacetoacetate hydrolase, FAH, N-terminal domain"/>
    <property type="match status" value="1"/>
</dbReference>
<dbReference type="InterPro" id="IPR005959">
    <property type="entry name" value="Fumarylacetoacetase"/>
</dbReference>
<evidence type="ECO:0000256" key="15">
    <source>
        <dbReference type="PIRSR" id="PIRSR605959-3"/>
    </source>
</evidence>
<feature type="binding site" evidence="15">
    <location>
        <position position="245"/>
    </location>
    <ligand>
        <name>Ca(2+)</name>
        <dbReference type="ChEBI" id="CHEBI:29108"/>
    </ligand>
</feature>
<evidence type="ECO:0000256" key="11">
    <source>
        <dbReference type="ARBA" id="ARBA00023232"/>
    </source>
</evidence>
<evidence type="ECO:0000256" key="10">
    <source>
        <dbReference type="ARBA" id="ARBA00022878"/>
    </source>
</evidence>
<dbReference type="GO" id="GO:0004334">
    <property type="term" value="F:fumarylacetoacetase activity"/>
    <property type="evidence" value="ECO:0007669"/>
    <property type="project" value="UniProtKB-UniRule"/>
</dbReference>
<evidence type="ECO:0000259" key="17">
    <source>
        <dbReference type="Pfam" id="PF01557"/>
    </source>
</evidence>
<sequence length="439" mass="48690">MRRSIVDIREGSDFPLENLPYGVVSEGGSRHVVARIGDYFVKMGVLVERLPEVFDSYGFDHVDAGNVFSADSLNRFMDAGVEPRKATRRILTELLAEDGELNQLRNNPELKDEVVKPLDDPSISVQMPAVIGDYTDFYASKYHAENVGIMMRGKDNALMPNWKHLPVGYHGRSSSVVPSGTAVHRPNGQSVPANVDPPVPSFGPCQMLDFELEVACFVGKSSHLGNPITIENADKHIFGIVLMNDWSARDIQKWEYVPLGPFTAKNFATTISPWVMTWEALEPFRVPAEVQDPKPLPYLDGGSVRKTFDVTLDVSIRAPCGESPVRVCRTNYKHLYWTVEQMITHHSVTGCPMRAGDLIASGTVSGPEPESFASMLELAWKGTKPIQLGGENGERKFLHDLDETRACIFCDENVGREAIRALLRTCEPDSCVMVLIELA</sequence>
<feature type="binding site" evidence="14">
    <location>
        <position position="256"/>
    </location>
    <ligand>
        <name>substrate</name>
    </ligand>
</feature>
<feature type="domain" description="Fumarylacetoacetase N-terminal" evidence="18">
    <location>
        <begin position="17"/>
        <end position="120"/>
    </location>
</feature>
<feature type="binding site" evidence="15">
    <location>
        <position position="269"/>
    </location>
    <ligand>
        <name>Mg(2+)</name>
        <dbReference type="ChEBI" id="CHEBI:18420"/>
    </ligand>
</feature>
<dbReference type="SUPFAM" id="SSF56529">
    <property type="entry name" value="FAH"/>
    <property type="match status" value="1"/>
</dbReference>
<feature type="binding site" evidence="14">
    <location>
        <position position="252"/>
    </location>
    <ligand>
        <name>substrate</name>
    </ligand>
</feature>
<feature type="binding site" evidence="15">
    <location>
        <position position="245"/>
    </location>
    <ligand>
        <name>Mg(2+)</name>
        <dbReference type="ChEBI" id="CHEBI:18420"/>
    </ligand>
</feature>
<protein>
    <recommendedName>
        <fullName evidence="5 16">Fumarylacetoacetase</fullName>
        <ecNumber evidence="4 16">3.7.1.2</ecNumber>
    </recommendedName>
    <alternativeName>
        <fullName evidence="12 16">Fumarylacetoacetate hydrolase</fullName>
    </alternativeName>
</protein>
<dbReference type="InterPro" id="IPR015377">
    <property type="entry name" value="Fumarylacetoacetase_N"/>
</dbReference>
<dbReference type="GO" id="GO:1902000">
    <property type="term" value="P:homogentisate catabolic process"/>
    <property type="evidence" value="ECO:0007669"/>
    <property type="project" value="TreeGrafter"/>
</dbReference>
<dbReference type="GO" id="GO:0006559">
    <property type="term" value="P:L-phenylalanine catabolic process"/>
    <property type="evidence" value="ECO:0007669"/>
    <property type="project" value="UniProtKB-UniRule"/>
</dbReference>
<feature type="domain" description="Fumarylacetoacetase-like C-terminal" evidence="17">
    <location>
        <begin position="135"/>
        <end position="408"/>
    </location>
</feature>
<evidence type="ECO:0000259" key="18">
    <source>
        <dbReference type="Pfam" id="PF09298"/>
    </source>
</evidence>
<dbReference type="InterPro" id="IPR036462">
    <property type="entry name" value="Fumarylacetoacetase_N_sf"/>
</dbReference>
<comment type="caution">
    <text evidence="19">The sequence shown here is derived from an EMBL/GenBank/DDBJ whole genome shotgun (WGS) entry which is preliminary data.</text>
</comment>
<evidence type="ECO:0000256" key="8">
    <source>
        <dbReference type="ARBA" id="ARBA00022837"/>
    </source>
</evidence>
<dbReference type="GO" id="GO:0006572">
    <property type="term" value="P:L-tyrosine catabolic process"/>
    <property type="evidence" value="ECO:0007669"/>
    <property type="project" value="UniProtKB-UniRule"/>
</dbReference>
<comment type="cofactor">
    <cofactor evidence="16">
        <name>Mg(2+)</name>
        <dbReference type="ChEBI" id="CHEBI:18420"/>
    </cofactor>
    <cofactor evidence="16">
        <name>Ca(2+)</name>
        <dbReference type="ChEBI" id="CHEBI:29108"/>
    </cofactor>
</comment>
<dbReference type="InterPro" id="IPR036663">
    <property type="entry name" value="Fumarylacetoacetase_C_sf"/>
</dbReference>
<dbReference type="GO" id="GO:0046872">
    <property type="term" value="F:metal ion binding"/>
    <property type="evidence" value="ECO:0007669"/>
    <property type="project" value="UniProtKB-UniRule"/>
</dbReference>
<dbReference type="Pfam" id="PF01557">
    <property type="entry name" value="FAA_hydrolase"/>
    <property type="match status" value="1"/>
</dbReference>
<dbReference type="AlphaFoldDB" id="A0AAV8UUI0"/>
<accession>A0AAV8UUI0</accession>
<keyword evidence="9 15" id="KW-0460">Magnesium</keyword>
<evidence type="ECO:0000256" key="3">
    <source>
        <dbReference type="ARBA" id="ARBA00010211"/>
    </source>
</evidence>
<evidence type="ECO:0000256" key="4">
    <source>
        <dbReference type="ARBA" id="ARBA00012094"/>
    </source>
</evidence>
<feature type="binding site" evidence="14">
    <location>
        <position position="152"/>
    </location>
    <ligand>
        <name>substrate</name>
    </ligand>
</feature>
<proteinExistence type="inferred from homology"/>
<keyword evidence="10 16" id="KW-0828">Tyrosine catabolism</keyword>
<evidence type="ECO:0000313" key="20">
    <source>
        <dbReference type="Proteomes" id="UP001157974"/>
    </source>
</evidence>
<feature type="binding site" evidence="15">
    <location>
        <position position="265"/>
    </location>
    <ligand>
        <name>Mg(2+)</name>
        <dbReference type="ChEBI" id="CHEBI:18420"/>
    </ligand>
</feature>
<dbReference type="EMBL" id="JAMWBK010000005">
    <property type="protein sequence ID" value="KAJ8905161.1"/>
    <property type="molecule type" value="Genomic_DNA"/>
</dbReference>
<evidence type="ECO:0000256" key="14">
    <source>
        <dbReference type="PIRSR" id="PIRSR605959-2"/>
    </source>
</evidence>
<gene>
    <name evidence="19" type="ORF">NDN08_001671</name>
</gene>
<dbReference type="EC" id="3.7.1.2" evidence="4 16"/>
<evidence type="ECO:0000313" key="19">
    <source>
        <dbReference type="EMBL" id="KAJ8905161.1"/>
    </source>
</evidence>
<comment type="catalytic activity">
    <reaction evidence="1 16">
        <text>4-fumarylacetoacetate + H2O = acetoacetate + fumarate + H(+)</text>
        <dbReference type="Rhea" id="RHEA:10244"/>
        <dbReference type="ChEBI" id="CHEBI:13705"/>
        <dbReference type="ChEBI" id="CHEBI:15377"/>
        <dbReference type="ChEBI" id="CHEBI:15378"/>
        <dbReference type="ChEBI" id="CHEBI:18034"/>
        <dbReference type="ChEBI" id="CHEBI:29806"/>
        <dbReference type="EC" id="3.7.1.2"/>
    </reaction>
</comment>
<feature type="binding site" evidence="15">
    <location>
        <position position="136"/>
    </location>
    <ligand>
        <name>Ca(2+)</name>
        <dbReference type="ChEBI" id="CHEBI:29108"/>
    </ligand>
</feature>
<dbReference type="NCBIfam" id="TIGR01266">
    <property type="entry name" value="fum_ac_acetase"/>
    <property type="match status" value="1"/>
</dbReference>